<comment type="caution">
    <text evidence="1">The sequence shown here is derived from an EMBL/GenBank/DDBJ whole genome shotgun (WGS) entry which is preliminary data.</text>
</comment>
<gene>
    <name evidence="1" type="ORF">B296_00042047</name>
</gene>
<organism evidence="1 2">
    <name type="scientific">Ensete ventricosum</name>
    <name type="common">Abyssinian banana</name>
    <name type="synonym">Musa ensete</name>
    <dbReference type="NCBI Taxonomy" id="4639"/>
    <lineage>
        <taxon>Eukaryota</taxon>
        <taxon>Viridiplantae</taxon>
        <taxon>Streptophyta</taxon>
        <taxon>Embryophyta</taxon>
        <taxon>Tracheophyta</taxon>
        <taxon>Spermatophyta</taxon>
        <taxon>Magnoliopsida</taxon>
        <taxon>Liliopsida</taxon>
        <taxon>Zingiberales</taxon>
        <taxon>Musaceae</taxon>
        <taxon>Ensete</taxon>
    </lineage>
</organism>
<evidence type="ECO:0000313" key="2">
    <source>
        <dbReference type="Proteomes" id="UP000287651"/>
    </source>
</evidence>
<sequence length="56" mass="6544">MWLCSHLTIMQTSEKRFRQLLTLGDQTLPPCKYPKEPWKIHCLLLQGHILCPVLAL</sequence>
<reference evidence="1 2" key="1">
    <citation type="journal article" date="2014" name="Agronomy (Basel)">
        <title>A Draft Genome Sequence for Ensete ventricosum, the Drought-Tolerant Tree Against Hunger.</title>
        <authorList>
            <person name="Harrison J."/>
            <person name="Moore K.A."/>
            <person name="Paszkiewicz K."/>
            <person name="Jones T."/>
            <person name="Grant M."/>
            <person name="Ambacheew D."/>
            <person name="Muzemil S."/>
            <person name="Studholme D.J."/>
        </authorList>
    </citation>
    <scope>NUCLEOTIDE SEQUENCE [LARGE SCALE GENOMIC DNA]</scope>
</reference>
<dbReference type="Proteomes" id="UP000287651">
    <property type="component" value="Unassembled WGS sequence"/>
</dbReference>
<name>A0A426YDX9_ENSVE</name>
<protein>
    <submittedName>
        <fullName evidence="1">Uncharacterized protein</fullName>
    </submittedName>
</protein>
<dbReference type="EMBL" id="AMZH03013019">
    <property type="protein sequence ID" value="RRT49962.1"/>
    <property type="molecule type" value="Genomic_DNA"/>
</dbReference>
<dbReference type="AlphaFoldDB" id="A0A426YDX9"/>
<proteinExistence type="predicted"/>
<evidence type="ECO:0000313" key="1">
    <source>
        <dbReference type="EMBL" id="RRT49962.1"/>
    </source>
</evidence>
<accession>A0A426YDX9</accession>